<dbReference type="STRING" id="765257.A0A0C9ZBM4"/>
<feature type="domain" description="G" evidence="1">
    <location>
        <begin position="6"/>
        <end position="104"/>
    </location>
</feature>
<dbReference type="HOGENOM" id="CLU_050405_1_0_1"/>
<protein>
    <recommendedName>
        <fullName evidence="1">G domain-containing protein</fullName>
    </recommendedName>
</protein>
<dbReference type="EMBL" id="KN833727">
    <property type="protein sequence ID" value="KIK23344.1"/>
    <property type="molecule type" value="Genomic_DNA"/>
</dbReference>
<evidence type="ECO:0000313" key="3">
    <source>
        <dbReference type="Proteomes" id="UP000054018"/>
    </source>
</evidence>
<dbReference type="AlphaFoldDB" id="A0A0C9ZBM4"/>
<sequence>MNARNIVLLGESGVGKSSIINMVSGTQTTKTSNNVLGDGSKVECYVVTESGLRINFWEMKGFAGDVGVAPTRLLQVLKTIVRRLLVFGSIDLLILCMRSGRITNTIVQGYHAIYVEACARRVPIALVVNGLERSPDLNMHGWWARNKDGILNHGLAFDIHVCVTTLRSDEDSSVGEKIKVSQRRLRELVKLPDYFGLPHDQVCPGSETSQTCVTSSISFYELTPEDIVVL</sequence>
<evidence type="ECO:0000313" key="2">
    <source>
        <dbReference type="EMBL" id="KIK23344.1"/>
    </source>
</evidence>
<keyword evidence="3" id="KW-1185">Reference proteome</keyword>
<dbReference type="Pfam" id="PF01926">
    <property type="entry name" value="MMR_HSR1"/>
    <property type="match status" value="1"/>
</dbReference>
<dbReference type="Proteomes" id="UP000054018">
    <property type="component" value="Unassembled WGS sequence"/>
</dbReference>
<dbReference type="InterPro" id="IPR006073">
    <property type="entry name" value="GTP-bd"/>
</dbReference>
<dbReference type="Gene3D" id="3.40.50.300">
    <property type="entry name" value="P-loop containing nucleotide triphosphate hydrolases"/>
    <property type="match status" value="1"/>
</dbReference>
<organism evidence="2 3">
    <name type="scientific">Pisolithus microcarpus 441</name>
    <dbReference type="NCBI Taxonomy" id="765257"/>
    <lineage>
        <taxon>Eukaryota</taxon>
        <taxon>Fungi</taxon>
        <taxon>Dikarya</taxon>
        <taxon>Basidiomycota</taxon>
        <taxon>Agaricomycotina</taxon>
        <taxon>Agaricomycetes</taxon>
        <taxon>Agaricomycetidae</taxon>
        <taxon>Boletales</taxon>
        <taxon>Sclerodermatineae</taxon>
        <taxon>Pisolithaceae</taxon>
        <taxon>Pisolithus</taxon>
    </lineage>
</organism>
<name>A0A0C9ZBM4_9AGAM</name>
<reference evidence="2 3" key="1">
    <citation type="submission" date="2014-04" db="EMBL/GenBank/DDBJ databases">
        <authorList>
            <consortium name="DOE Joint Genome Institute"/>
            <person name="Kuo A."/>
            <person name="Kohler A."/>
            <person name="Costa M.D."/>
            <person name="Nagy L.G."/>
            <person name="Floudas D."/>
            <person name="Copeland A."/>
            <person name="Barry K.W."/>
            <person name="Cichocki N."/>
            <person name="Veneault-Fourrey C."/>
            <person name="LaButti K."/>
            <person name="Lindquist E.A."/>
            <person name="Lipzen A."/>
            <person name="Lundell T."/>
            <person name="Morin E."/>
            <person name="Murat C."/>
            <person name="Sun H."/>
            <person name="Tunlid A."/>
            <person name="Henrissat B."/>
            <person name="Grigoriev I.V."/>
            <person name="Hibbett D.S."/>
            <person name="Martin F."/>
            <person name="Nordberg H.P."/>
            <person name="Cantor M.N."/>
            <person name="Hua S.X."/>
        </authorList>
    </citation>
    <scope>NUCLEOTIDE SEQUENCE [LARGE SCALE GENOMIC DNA]</scope>
    <source>
        <strain evidence="2 3">441</strain>
    </source>
</reference>
<evidence type="ECO:0000259" key="1">
    <source>
        <dbReference type="Pfam" id="PF01926"/>
    </source>
</evidence>
<dbReference type="SUPFAM" id="SSF52540">
    <property type="entry name" value="P-loop containing nucleoside triphosphate hydrolases"/>
    <property type="match status" value="1"/>
</dbReference>
<accession>A0A0C9ZBM4</accession>
<dbReference type="InterPro" id="IPR027417">
    <property type="entry name" value="P-loop_NTPase"/>
</dbReference>
<reference evidence="3" key="2">
    <citation type="submission" date="2015-01" db="EMBL/GenBank/DDBJ databases">
        <title>Evolutionary Origins and Diversification of the Mycorrhizal Mutualists.</title>
        <authorList>
            <consortium name="DOE Joint Genome Institute"/>
            <consortium name="Mycorrhizal Genomics Consortium"/>
            <person name="Kohler A."/>
            <person name="Kuo A."/>
            <person name="Nagy L.G."/>
            <person name="Floudas D."/>
            <person name="Copeland A."/>
            <person name="Barry K.W."/>
            <person name="Cichocki N."/>
            <person name="Veneault-Fourrey C."/>
            <person name="LaButti K."/>
            <person name="Lindquist E.A."/>
            <person name="Lipzen A."/>
            <person name="Lundell T."/>
            <person name="Morin E."/>
            <person name="Murat C."/>
            <person name="Riley R."/>
            <person name="Ohm R."/>
            <person name="Sun H."/>
            <person name="Tunlid A."/>
            <person name="Henrissat B."/>
            <person name="Grigoriev I.V."/>
            <person name="Hibbett D.S."/>
            <person name="Martin F."/>
        </authorList>
    </citation>
    <scope>NUCLEOTIDE SEQUENCE [LARGE SCALE GENOMIC DNA]</scope>
    <source>
        <strain evidence="3">441</strain>
    </source>
</reference>
<dbReference type="GO" id="GO:0005525">
    <property type="term" value="F:GTP binding"/>
    <property type="evidence" value="ECO:0007669"/>
    <property type="project" value="InterPro"/>
</dbReference>
<dbReference type="OrthoDB" id="8954335at2759"/>
<proteinExistence type="predicted"/>
<gene>
    <name evidence="2" type="ORF">PISMIDRAFT_463362</name>
</gene>